<dbReference type="Proteomes" id="UP000183210">
    <property type="component" value="Unassembled WGS sequence"/>
</dbReference>
<reference evidence="1 2" key="1">
    <citation type="submission" date="2016-10" db="EMBL/GenBank/DDBJ databases">
        <authorList>
            <person name="Varghese N."/>
            <person name="Submissions S."/>
        </authorList>
    </citation>
    <scope>NUCLEOTIDE SEQUENCE [LARGE SCALE GENOMIC DNA]</scope>
    <source>
        <strain evidence="1 2">LMG 21974</strain>
    </source>
</reference>
<comment type="caution">
    <text evidence="1">The sequence shown here is derived from an EMBL/GenBank/DDBJ whole genome shotgun (WGS) entry which is preliminary data.</text>
</comment>
<dbReference type="AlphaFoldDB" id="A0A9X8MHU2"/>
<proteinExistence type="predicted"/>
<dbReference type="RefSeq" id="WP_074830580.1">
    <property type="nucleotide sequence ID" value="NZ_FOEV01000032.1"/>
</dbReference>
<name>A0A9X8MHU2_9PSED</name>
<evidence type="ECO:0000313" key="2">
    <source>
        <dbReference type="Proteomes" id="UP000183210"/>
    </source>
</evidence>
<evidence type="ECO:0000313" key="1">
    <source>
        <dbReference type="EMBL" id="SER51203.1"/>
    </source>
</evidence>
<gene>
    <name evidence="1" type="ORF">SAMN05216409_1327</name>
</gene>
<protein>
    <submittedName>
        <fullName evidence="1">Uncharacterized protein</fullName>
    </submittedName>
</protein>
<dbReference type="EMBL" id="FOEV01000032">
    <property type="protein sequence ID" value="SER51203.1"/>
    <property type="molecule type" value="Genomic_DNA"/>
</dbReference>
<dbReference type="GeneID" id="300269905"/>
<sequence>MRKAKLLIDHLPKARGHQALYELSEPLDGHSLVVVSAIDYESHGWKTLETYIFPASKDGEIIDYCELEGSIKGTASHAEALANAGYEIAP</sequence>
<accession>A0A9X8MHU2</accession>
<organism evidence="1 2">
    <name type="scientific">Pseudomonas lutea</name>
    <dbReference type="NCBI Taxonomy" id="243924"/>
    <lineage>
        <taxon>Bacteria</taxon>
        <taxon>Pseudomonadati</taxon>
        <taxon>Pseudomonadota</taxon>
        <taxon>Gammaproteobacteria</taxon>
        <taxon>Pseudomonadales</taxon>
        <taxon>Pseudomonadaceae</taxon>
        <taxon>Pseudomonas</taxon>
    </lineage>
</organism>